<dbReference type="PANTHER" id="PTHR31884">
    <property type="entry name" value="POLYGALACTURONASE"/>
    <property type="match status" value="1"/>
</dbReference>
<dbReference type="SUPFAM" id="SSF51126">
    <property type="entry name" value="Pectin lyase-like"/>
    <property type="match status" value="1"/>
</dbReference>
<dbReference type="AlphaFoldDB" id="F9G8V3"/>
<name>F9G8V3_FUSOF</name>
<evidence type="ECO:0000256" key="8">
    <source>
        <dbReference type="ARBA" id="ARBA00023295"/>
    </source>
</evidence>
<comment type="caution">
    <text evidence="13">The sequence shown here is derived from an EMBL/GenBank/DDBJ whole genome shotgun (WGS) entry which is preliminary data.</text>
</comment>
<evidence type="ECO:0000256" key="6">
    <source>
        <dbReference type="ARBA" id="ARBA00022801"/>
    </source>
</evidence>
<dbReference type="InterPro" id="IPR050434">
    <property type="entry name" value="Glycosyl_hydrlase_28"/>
</dbReference>
<keyword evidence="9" id="KW-0961">Cell wall biogenesis/degradation</keyword>
<organism evidence="13">
    <name type="scientific">Fusarium oxysporum (strain Fo5176)</name>
    <name type="common">Fusarium vascular wilt</name>
    <dbReference type="NCBI Taxonomy" id="660025"/>
    <lineage>
        <taxon>Eukaryota</taxon>
        <taxon>Fungi</taxon>
        <taxon>Dikarya</taxon>
        <taxon>Ascomycota</taxon>
        <taxon>Pezizomycotina</taxon>
        <taxon>Sordariomycetes</taxon>
        <taxon>Hypocreomycetidae</taxon>
        <taxon>Hypocreales</taxon>
        <taxon>Nectriaceae</taxon>
        <taxon>Fusarium</taxon>
        <taxon>Fusarium oxysporum species complex</taxon>
    </lineage>
</organism>
<protein>
    <recommendedName>
        <fullName evidence="14">Endopolygalacturonase</fullName>
    </recommendedName>
</protein>
<evidence type="ECO:0000313" key="13">
    <source>
        <dbReference type="EMBL" id="EGU74395.1"/>
    </source>
</evidence>
<evidence type="ECO:0008006" key="14">
    <source>
        <dbReference type="Google" id="ProtNLM"/>
    </source>
</evidence>
<keyword evidence="7" id="KW-0325">Glycoprotein</keyword>
<evidence type="ECO:0000256" key="2">
    <source>
        <dbReference type="ARBA" id="ARBA00008834"/>
    </source>
</evidence>
<dbReference type="InterPro" id="IPR012334">
    <property type="entry name" value="Pectin_lyas_fold"/>
</dbReference>
<keyword evidence="8 11" id="KW-0326">Glycosidase</keyword>
<evidence type="ECO:0000256" key="5">
    <source>
        <dbReference type="ARBA" id="ARBA00022737"/>
    </source>
</evidence>
<evidence type="ECO:0000256" key="12">
    <source>
        <dbReference type="SAM" id="SignalP"/>
    </source>
</evidence>
<sequence length="122" mass="12504">MVRNIAIAALLPAAFASTLPKRDPCSVTDYSGLATAVSSCTNIVLNGFQVPTGKALDLSKLKDGATVTFKGKTTFATTADNDFDPIVISGNGITITGASGHVIDGNGPAYWDGEGSNNKDNP</sequence>
<keyword evidence="4 12" id="KW-0732">Signal</keyword>
<keyword evidence="5" id="KW-0677">Repeat</keyword>
<feature type="chain" id="PRO_5003383721" description="Endopolygalacturonase" evidence="12">
    <location>
        <begin position="17"/>
        <end position="122"/>
    </location>
</feature>
<dbReference type="GO" id="GO:0005576">
    <property type="term" value="C:extracellular region"/>
    <property type="evidence" value="ECO:0007669"/>
    <property type="project" value="UniProtKB-SubCell"/>
</dbReference>
<evidence type="ECO:0000256" key="1">
    <source>
        <dbReference type="ARBA" id="ARBA00004613"/>
    </source>
</evidence>
<dbReference type="PANTHER" id="PTHR31884:SF9">
    <property type="entry name" value="ENDOPOLYGALACTURONASE D-RELATED"/>
    <property type="match status" value="1"/>
</dbReference>
<comment type="function">
    <text evidence="10">Involved in maceration and soft-rotting of plant tissue. Hydrolyzes the 1,4-alpha glycosidic bonds of de-esterified pectate in the smooth region of the plant cell wall.</text>
</comment>
<evidence type="ECO:0000256" key="3">
    <source>
        <dbReference type="ARBA" id="ARBA00022525"/>
    </source>
</evidence>
<dbReference type="GO" id="GO:0004650">
    <property type="term" value="F:polygalacturonase activity"/>
    <property type="evidence" value="ECO:0007669"/>
    <property type="project" value="InterPro"/>
</dbReference>
<comment type="similarity">
    <text evidence="2 11">Belongs to the glycosyl hydrolase 28 family.</text>
</comment>
<keyword evidence="3" id="KW-0964">Secreted</keyword>
<evidence type="ECO:0000256" key="7">
    <source>
        <dbReference type="ARBA" id="ARBA00023180"/>
    </source>
</evidence>
<proteinExistence type="inferred from homology"/>
<evidence type="ECO:0000256" key="4">
    <source>
        <dbReference type="ARBA" id="ARBA00022729"/>
    </source>
</evidence>
<dbReference type="InterPro" id="IPR000743">
    <property type="entry name" value="Glyco_hydro_28"/>
</dbReference>
<dbReference type="GO" id="GO:0045490">
    <property type="term" value="P:pectin catabolic process"/>
    <property type="evidence" value="ECO:0007669"/>
    <property type="project" value="TreeGrafter"/>
</dbReference>
<dbReference type="STRING" id="660025.F9G8V3"/>
<evidence type="ECO:0000256" key="10">
    <source>
        <dbReference type="ARBA" id="ARBA00037707"/>
    </source>
</evidence>
<evidence type="ECO:0000256" key="9">
    <source>
        <dbReference type="ARBA" id="ARBA00023316"/>
    </source>
</evidence>
<dbReference type="Gene3D" id="2.160.20.10">
    <property type="entry name" value="Single-stranded right-handed beta-helix, Pectin lyase-like"/>
    <property type="match status" value="1"/>
</dbReference>
<feature type="non-terminal residue" evidence="13">
    <location>
        <position position="122"/>
    </location>
</feature>
<comment type="subcellular location">
    <subcellularLocation>
        <location evidence="1">Secreted</location>
    </subcellularLocation>
</comment>
<reference evidence="13" key="1">
    <citation type="journal article" date="2012" name="Mol. Plant Microbe Interact.">
        <title>A highly conserved effector in Fusarium oxysporum is required for full virulence on Arabidopsis.</title>
        <authorList>
            <person name="Thatcher L.F."/>
            <person name="Gardiner D.M."/>
            <person name="Kazan K."/>
            <person name="Manners J."/>
        </authorList>
    </citation>
    <scope>NUCLEOTIDE SEQUENCE [LARGE SCALE GENOMIC DNA]</scope>
    <source>
        <strain evidence="13">Fo5176</strain>
    </source>
</reference>
<dbReference type="GO" id="GO:0071555">
    <property type="term" value="P:cell wall organization"/>
    <property type="evidence" value="ECO:0007669"/>
    <property type="project" value="UniProtKB-KW"/>
</dbReference>
<gene>
    <name evidence="13" type="ORF">FOXB_15085</name>
</gene>
<feature type="signal peptide" evidence="12">
    <location>
        <begin position="1"/>
        <end position="16"/>
    </location>
</feature>
<dbReference type="InterPro" id="IPR011050">
    <property type="entry name" value="Pectin_lyase_fold/virulence"/>
</dbReference>
<accession>F9G8V3</accession>
<dbReference type="EMBL" id="AFQF01003677">
    <property type="protein sequence ID" value="EGU74395.1"/>
    <property type="molecule type" value="Genomic_DNA"/>
</dbReference>
<keyword evidence="6 11" id="KW-0378">Hydrolase</keyword>
<dbReference type="Pfam" id="PF00295">
    <property type="entry name" value="Glyco_hydro_28"/>
    <property type="match status" value="1"/>
</dbReference>
<evidence type="ECO:0000256" key="11">
    <source>
        <dbReference type="RuleBase" id="RU361169"/>
    </source>
</evidence>